<dbReference type="eggNOG" id="COG0616">
    <property type="taxonomic scope" value="Bacteria"/>
</dbReference>
<dbReference type="Pfam" id="PF01972">
    <property type="entry name" value="SDH_protease"/>
    <property type="match status" value="1"/>
</dbReference>
<dbReference type="RefSeq" id="WP_231495202.1">
    <property type="nucleotide sequence ID" value="NZ_CABLBW010000001.1"/>
</dbReference>
<dbReference type="PANTHER" id="PTHR35984">
    <property type="entry name" value="PERIPLASMIC SERINE PROTEASE"/>
    <property type="match status" value="1"/>
</dbReference>
<dbReference type="Gene3D" id="3.90.226.10">
    <property type="entry name" value="2-enoyl-CoA Hydratase, Chain A, domain 1"/>
    <property type="match status" value="1"/>
</dbReference>
<name>W9B9B2_9BACI</name>
<dbReference type="SUPFAM" id="SSF52096">
    <property type="entry name" value="ClpP/crotonase"/>
    <property type="match status" value="1"/>
</dbReference>
<evidence type="ECO:0000313" key="1">
    <source>
        <dbReference type="EMBL" id="CDO03085.1"/>
    </source>
</evidence>
<evidence type="ECO:0000313" key="2">
    <source>
        <dbReference type="Proteomes" id="UP000028863"/>
    </source>
</evidence>
<gene>
    <name evidence="1" type="ORF">BN988_01585</name>
</gene>
<organism evidence="1 2">
    <name type="scientific">Oceanobacillus picturae</name>
    <dbReference type="NCBI Taxonomy" id="171693"/>
    <lineage>
        <taxon>Bacteria</taxon>
        <taxon>Bacillati</taxon>
        <taxon>Bacillota</taxon>
        <taxon>Bacilli</taxon>
        <taxon>Bacillales</taxon>
        <taxon>Bacillaceae</taxon>
        <taxon>Oceanobacillus</taxon>
    </lineage>
</organism>
<dbReference type="STRING" id="171693.BN988_01585"/>
<proteinExistence type="predicted"/>
<dbReference type="GO" id="GO:0016020">
    <property type="term" value="C:membrane"/>
    <property type="evidence" value="ECO:0007669"/>
    <property type="project" value="InterPro"/>
</dbReference>
<dbReference type="InterPro" id="IPR002825">
    <property type="entry name" value="Pept_S49_ser-pept_pro"/>
</dbReference>
<keyword evidence="2" id="KW-1185">Reference proteome</keyword>
<sequence length="382" mass="43258">MGFYWEYIEKKMSFEEITQERKKQLKRISTIRNNRDIIVYAADYSKGQAPISILYEDLAPFNDQLSNLNGKAVDLILETPGGSGEVAEDIVKTLRNKYDNVSVIIPGWAKSAGTIIAMASDDILMDTTSALGPIDAQLTWQGKTFSADALLKGFEKIKREVDEKQFLNQAYIPILQGISPGELESAQNSLDFAKDLVRDWLISYKFKDWNVHSSTGEEVTSEEKRVRANEIATELCNHEKWKTHGKSLRIKDLEEMGLKINNYEDNNDLNDAISRYKALLNMSFDTNIFKVIETSDTQIYRHLNSEAPPQSDNDVLFAGIECGKCKYKNNIQINLDTAKPVKKGFKTISKDKSIICEQCSTNINLEGFINDVQAQTRKNVIL</sequence>
<accession>W9B9B2</accession>
<reference evidence="1" key="1">
    <citation type="submission" date="2014-03" db="EMBL/GenBank/DDBJ databases">
        <title>Draft genome sequencing of Oceanobacillus picturae strain S1 isolated from human gut.</title>
        <authorList>
            <person name="Croce O."/>
            <person name="Lagier J.C."/>
            <person name="Raoult D."/>
        </authorList>
    </citation>
    <scope>NUCLEOTIDE SEQUENCE [LARGE SCALE GENOMIC DNA]</scope>
    <source>
        <strain evidence="1">S1</strain>
    </source>
</reference>
<dbReference type="InterPro" id="IPR029045">
    <property type="entry name" value="ClpP/crotonase-like_dom_sf"/>
</dbReference>
<dbReference type="AlphaFoldDB" id="W9B9B2"/>
<comment type="caution">
    <text evidence="1">The sequence shown here is derived from an EMBL/GenBank/DDBJ whole genome shotgun (WGS) entry which is preliminary data.</text>
</comment>
<dbReference type="Proteomes" id="UP000028863">
    <property type="component" value="Unassembled WGS sequence"/>
</dbReference>
<dbReference type="EMBL" id="CCAX010000001">
    <property type="protein sequence ID" value="CDO03085.1"/>
    <property type="molecule type" value="Genomic_DNA"/>
</dbReference>
<reference evidence="1" key="2">
    <citation type="submission" date="2014-03" db="EMBL/GenBank/DDBJ databases">
        <authorList>
            <person name="Urmite Genomes"/>
        </authorList>
    </citation>
    <scope>NUCLEOTIDE SEQUENCE</scope>
    <source>
        <strain evidence="1">S1</strain>
    </source>
</reference>
<protein>
    <submittedName>
        <fullName evidence="1">Serine dehydrogenase proteinase</fullName>
    </submittedName>
</protein>
<dbReference type="PANTHER" id="PTHR35984:SF1">
    <property type="entry name" value="PERIPLASMIC SERINE PROTEASE"/>
    <property type="match status" value="1"/>
</dbReference>